<comment type="caution">
    <text evidence="2">The sequence shown here is derived from an EMBL/GenBank/DDBJ whole genome shotgun (WGS) entry which is preliminary data.</text>
</comment>
<dbReference type="RefSeq" id="WP_203236219.1">
    <property type="nucleotide sequence ID" value="NZ_BPQH01000006.1"/>
</dbReference>
<sequence>MTAFRTRVAAGPLALAALALSAALALPAGSARAAPQVERVRGTIDSVGPDTVTVRTVDGKTETVRFAPTTRFAHVIRASLDAVKEGSFIGTAAKPGTPPTALEVVIFPEALRGAGEGHYAWDMLPDTVSGGGAVETSMTNGTVQAPRVETSMTNGTVAASAAANGERTLTVAYKGQSIVIAVPAKAPVVTLEPADAAILVPGAKVFAVAARDGDRLDARSVSVGKDGLTPPM</sequence>
<feature type="chain" id="PRO_5047401311" description="Metal ABC transporter permease" evidence="1">
    <location>
        <begin position="34"/>
        <end position="232"/>
    </location>
</feature>
<evidence type="ECO:0008006" key="4">
    <source>
        <dbReference type="Google" id="ProtNLM"/>
    </source>
</evidence>
<accession>A0ABQ4QXN7</accession>
<evidence type="ECO:0000313" key="2">
    <source>
        <dbReference type="EMBL" id="GJD49401.1"/>
    </source>
</evidence>
<protein>
    <recommendedName>
        <fullName evidence="4">Metal ABC transporter permease</fullName>
    </recommendedName>
</protein>
<evidence type="ECO:0000313" key="3">
    <source>
        <dbReference type="Proteomes" id="UP001055167"/>
    </source>
</evidence>
<name>A0ABQ4QXN7_9HYPH</name>
<gene>
    <name evidence="2" type="ORF">OPKNFCMD_2131</name>
</gene>
<reference evidence="2" key="2">
    <citation type="submission" date="2021-08" db="EMBL/GenBank/DDBJ databases">
        <authorList>
            <person name="Tani A."/>
            <person name="Ola A."/>
            <person name="Ogura Y."/>
            <person name="Katsura K."/>
            <person name="Hayashi T."/>
        </authorList>
    </citation>
    <scope>NUCLEOTIDE SEQUENCE</scope>
    <source>
        <strain evidence="2">KCTC 52305</strain>
    </source>
</reference>
<evidence type="ECO:0000256" key="1">
    <source>
        <dbReference type="SAM" id="SignalP"/>
    </source>
</evidence>
<proteinExistence type="predicted"/>
<keyword evidence="1" id="KW-0732">Signal</keyword>
<dbReference type="Proteomes" id="UP001055167">
    <property type="component" value="Unassembled WGS sequence"/>
</dbReference>
<organism evidence="2 3">
    <name type="scientific">Methylobacterium crusticola</name>
    <dbReference type="NCBI Taxonomy" id="1697972"/>
    <lineage>
        <taxon>Bacteria</taxon>
        <taxon>Pseudomonadati</taxon>
        <taxon>Pseudomonadota</taxon>
        <taxon>Alphaproteobacteria</taxon>
        <taxon>Hyphomicrobiales</taxon>
        <taxon>Methylobacteriaceae</taxon>
        <taxon>Methylobacterium</taxon>
    </lineage>
</organism>
<reference evidence="2" key="1">
    <citation type="journal article" date="2021" name="Front. Microbiol.">
        <title>Comprehensive Comparative Genomics and Phenotyping of Methylobacterium Species.</title>
        <authorList>
            <person name="Alessa O."/>
            <person name="Ogura Y."/>
            <person name="Fujitani Y."/>
            <person name="Takami H."/>
            <person name="Hayashi T."/>
            <person name="Sahin N."/>
            <person name="Tani A."/>
        </authorList>
    </citation>
    <scope>NUCLEOTIDE SEQUENCE</scope>
    <source>
        <strain evidence="2">KCTC 52305</strain>
    </source>
</reference>
<feature type="signal peptide" evidence="1">
    <location>
        <begin position="1"/>
        <end position="33"/>
    </location>
</feature>
<keyword evidence="3" id="KW-1185">Reference proteome</keyword>
<dbReference type="EMBL" id="BPQH01000006">
    <property type="protein sequence ID" value="GJD49401.1"/>
    <property type="molecule type" value="Genomic_DNA"/>
</dbReference>